<keyword evidence="3" id="KW-1185">Reference proteome</keyword>
<reference evidence="2" key="1">
    <citation type="journal article" date="2022" name="IScience">
        <title>Evolution of zygomycete secretomes and the origins of terrestrial fungal ecologies.</title>
        <authorList>
            <person name="Chang Y."/>
            <person name="Wang Y."/>
            <person name="Mondo S."/>
            <person name="Ahrendt S."/>
            <person name="Andreopoulos W."/>
            <person name="Barry K."/>
            <person name="Beard J."/>
            <person name="Benny G.L."/>
            <person name="Blankenship S."/>
            <person name="Bonito G."/>
            <person name="Cuomo C."/>
            <person name="Desiro A."/>
            <person name="Gervers K.A."/>
            <person name="Hundley H."/>
            <person name="Kuo A."/>
            <person name="LaButti K."/>
            <person name="Lang B.F."/>
            <person name="Lipzen A."/>
            <person name="O'Donnell K."/>
            <person name="Pangilinan J."/>
            <person name="Reynolds N."/>
            <person name="Sandor L."/>
            <person name="Smith M.E."/>
            <person name="Tsang A."/>
            <person name="Grigoriev I.V."/>
            <person name="Stajich J.E."/>
            <person name="Spatafora J.W."/>
        </authorList>
    </citation>
    <scope>NUCLEOTIDE SEQUENCE</scope>
    <source>
        <strain evidence="2">RSA 2281</strain>
    </source>
</reference>
<dbReference type="Proteomes" id="UP001209540">
    <property type="component" value="Unassembled WGS sequence"/>
</dbReference>
<name>A0AAD5JSH5_9FUNG</name>
<evidence type="ECO:0000313" key="3">
    <source>
        <dbReference type="Proteomes" id="UP001209540"/>
    </source>
</evidence>
<organism evidence="2 3">
    <name type="scientific">Phascolomyces articulosus</name>
    <dbReference type="NCBI Taxonomy" id="60185"/>
    <lineage>
        <taxon>Eukaryota</taxon>
        <taxon>Fungi</taxon>
        <taxon>Fungi incertae sedis</taxon>
        <taxon>Mucoromycota</taxon>
        <taxon>Mucoromycotina</taxon>
        <taxon>Mucoromycetes</taxon>
        <taxon>Mucorales</taxon>
        <taxon>Lichtheimiaceae</taxon>
        <taxon>Phascolomyces</taxon>
    </lineage>
</organism>
<keyword evidence="1" id="KW-0472">Membrane</keyword>
<accession>A0AAD5JSH5</accession>
<reference evidence="2" key="2">
    <citation type="submission" date="2023-02" db="EMBL/GenBank/DDBJ databases">
        <authorList>
            <consortium name="DOE Joint Genome Institute"/>
            <person name="Mondo S.J."/>
            <person name="Chang Y."/>
            <person name="Wang Y."/>
            <person name="Ahrendt S."/>
            <person name="Andreopoulos W."/>
            <person name="Barry K."/>
            <person name="Beard J."/>
            <person name="Benny G.L."/>
            <person name="Blankenship S."/>
            <person name="Bonito G."/>
            <person name="Cuomo C."/>
            <person name="Desiro A."/>
            <person name="Gervers K.A."/>
            <person name="Hundley H."/>
            <person name="Kuo A."/>
            <person name="LaButti K."/>
            <person name="Lang B.F."/>
            <person name="Lipzen A."/>
            <person name="O'Donnell K."/>
            <person name="Pangilinan J."/>
            <person name="Reynolds N."/>
            <person name="Sandor L."/>
            <person name="Smith M.W."/>
            <person name="Tsang A."/>
            <person name="Grigoriev I.V."/>
            <person name="Stajich J.E."/>
            <person name="Spatafora J.W."/>
        </authorList>
    </citation>
    <scope>NUCLEOTIDE SEQUENCE</scope>
    <source>
        <strain evidence="2">RSA 2281</strain>
    </source>
</reference>
<keyword evidence="1" id="KW-0812">Transmembrane</keyword>
<keyword evidence="1" id="KW-1133">Transmembrane helix</keyword>
<sequence>MSLMGSSSSRLICLYGHESAANTTTFISLGQRWTDKFMLIFYDALRQKIVVALLYIIQYQGYDPVATRELYYHSITLFCIALFLIQALALFLIPYLN</sequence>
<comment type="caution">
    <text evidence="2">The sequence shown here is derived from an EMBL/GenBank/DDBJ whole genome shotgun (WGS) entry which is preliminary data.</text>
</comment>
<dbReference type="AlphaFoldDB" id="A0AAD5JSH5"/>
<dbReference type="EMBL" id="JAIXMP010000028">
    <property type="protein sequence ID" value="KAI9252342.1"/>
    <property type="molecule type" value="Genomic_DNA"/>
</dbReference>
<feature type="transmembrane region" description="Helical" evidence="1">
    <location>
        <begin position="70"/>
        <end position="96"/>
    </location>
</feature>
<evidence type="ECO:0000313" key="2">
    <source>
        <dbReference type="EMBL" id="KAI9252342.1"/>
    </source>
</evidence>
<evidence type="ECO:0000256" key="1">
    <source>
        <dbReference type="SAM" id="Phobius"/>
    </source>
</evidence>
<proteinExistence type="predicted"/>
<feature type="transmembrane region" description="Helical" evidence="1">
    <location>
        <begin position="37"/>
        <end position="58"/>
    </location>
</feature>
<protein>
    <submittedName>
        <fullName evidence="2">Uncharacterized protein</fullName>
    </submittedName>
</protein>
<gene>
    <name evidence="2" type="ORF">BDA99DRAFT_179182</name>
</gene>